<gene>
    <name evidence="2" type="ORF">MPIPNATIZW_LOCUS12538</name>
</gene>
<protein>
    <submittedName>
        <fullName evidence="2">Uncharacterized protein</fullName>
    </submittedName>
</protein>
<evidence type="ECO:0000313" key="2">
    <source>
        <dbReference type="EMBL" id="CAK6444232.1"/>
    </source>
</evidence>
<feature type="compositionally biased region" description="Low complexity" evidence="1">
    <location>
        <begin position="46"/>
        <end position="55"/>
    </location>
</feature>
<accession>A0ABP0A6U9</accession>
<organism evidence="2 3">
    <name type="scientific">Pipistrellus nathusii</name>
    <name type="common">Nathusius' pipistrelle</name>
    <dbReference type="NCBI Taxonomy" id="59473"/>
    <lineage>
        <taxon>Eukaryota</taxon>
        <taxon>Metazoa</taxon>
        <taxon>Chordata</taxon>
        <taxon>Craniata</taxon>
        <taxon>Vertebrata</taxon>
        <taxon>Euteleostomi</taxon>
        <taxon>Mammalia</taxon>
        <taxon>Eutheria</taxon>
        <taxon>Laurasiatheria</taxon>
        <taxon>Chiroptera</taxon>
        <taxon>Yangochiroptera</taxon>
        <taxon>Vespertilionidae</taxon>
        <taxon>Pipistrellus</taxon>
    </lineage>
</organism>
<dbReference type="Proteomes" id="UP001314169">
    <property type="component" value="Chromosome 4"/>
</dbReference>
<feature type="compositionally biased region" description="Low complexity" evidence="1">
    <location>
        <begin position="111"/>
        <end position="120"/>
    </location>
</feature>
<feature type="compositionally biased region" description="Basic and acidic residues" evidence="1">
    <location>
        <begin position="56"/>
        <end position="69"/>
    </location>
</feature>
<sequence length="137" mass="14149">MSQRFVVTPAGGGVESPDPAAAPDPPRVDAMPILHYGREPSRYGRRGPTGTPPGARGREWREGGQRIRGESCPGAGLGDDQVGSRGQRRVNRCGASRAQSVPSPGRLGQQPIPAGGLPASGPGGRCDGSGFVLGNWR</sequence>
<evidence type="ECO:0000256" key="1">
    <source>
        <dbReference type="SAM" id="MobiDB-lite"/>
    </source>
</evidence>
<evidence type="ECO:0000313" key="3">
    <source>
        <dbReference type="Proteomes" id="UP001314169"/>
    </source>
</evidence>
<proteinExistence type="predicted"/>
<feature type="region of interest" description="Disordered" evidence="1">
    <location>
        <begin position="1"/>
        <end position="137"/>
    </location>
</feature>
<reference evidence="2" key="1">
    <citation type="submission" date="2023-12" db="EMBL/GenBank/DDBJ databases">
        <authorList>
            <person name="Brown T."/>
        </authorList>
    </citation>
    <scope>NUCLEOTIDE SEQUENCE</scope>
</reference>
<dbReference type="EMBL" id="OY882861">
    <property type="protein sequence ID" value="CAK6444232.1"/>
    <property type="molecule type" value="Genomic_DNA"/>
</dbReference>
<name>A0ABP0A6U9_PIPNA</name>
<keyword evidence="3" id="KW-1185">Reference proteome</keyword>